<keyword evidence="8" id="KW-1185">Reference proteome</keyword>
<keyword evidence="2 4" id="KW-0694">RNA-binding</keyword>
<evidence type="ECO:0000256" key="4">
    <source>
        <dbReference type="PROSITE-ProRule" id="PRU00176"/>
    </source>
</evidence>
<keyword evidence="1" id="KW-0507">mRNA processing</keyword>
<dbReference type="OMA" id="IWNEMRN"/>
<evidence type="ECO:0000313" key="8">
    <source>
        <dbReference type="Proteomes" id="UP000220797"/>
    </source>
</evidence>
<evidence type="ECO:0000256" key="2">
    <source>
        <dbReference type="ARBA" id="ARBA00022884"/>
    </source>
</evidence>
<evidence type="ECO:0000256" key="3">
    <source>
        <dbReference type="ARBA" id="ARBA00023187"/>
    </source>
</evidence>
<feature type="compositionally biased region" description="Basic residues" evidence="5">
    <location>
        <begin position="39"/>
        <end position="53"/>
    </location>
</feature>
<dbReference type="EMBL" id="CVMV01000032">
    <property type="protein sequence ID" value="CRG94988.1"/>
    <property type="molecule type" value="Genomic_DNA"/>
</dbReference>
<dbReference type="AlphaFoldDB" id="A0A1J1GRR4"/>
<feature type="compositionally biased region" description="Low complexity" evidence="5">
    <location>
        <begin position="78"/>
        <end position="96"/>
    </location>
</feature>
<proteinExistence type="predicted"/>
<dbReference type="GO" id="GO:0008380">
    <property type="term" value="P:RNA splicing"/>
    <property type="evidence" value="ECO:0007669"/>
    <property type="project" value="UniProtKB-KW"/>
</dbReference>
<dbReference type="InterPro" id="IPR000504">
    <property type="entry name" value="RRM_dom"/>
</dbReference>
<reference evidence="7" key="1">
    <citation type="submission" date="2015-04" db="EMBL/GenBank/DDBJ databases">
        <authorList>
            <consortium name="Pathogen Informatics"/>
        </authorList>
    </citation>
    <scope>NUCLEOTIDE SEQUENCE [LARGE SCALE GENOMIC DNA]</scope>
    <source>
        <strain evidence="7">8A</strain>
    </source>
</reference>
<evidence type="ECO:0000259" key="6">
    <source>
        <dbReference type="PROSITE" id="PS50102"/>
    </source>
</evidence>
<evidence type="ECO:0000256" key="1">
    <source>
        <dbReference type="ARBA" id="ARBA00022664"/>
    </source>
</evidence>
<dbReference type="GO" id="GO:0006397">
    <property type="term" value="P:mRNA processing"/>
    <property type="evidence" value="ECO:0007669"/>
    <property type="project" value="UniProtKB-KW"/>
</dbReference>
<feature type="compositionally biased region" description="Basic and acidic residues" evidence="5">
    <location>
        <begin position="1"/>
        <end position="38"/>
    </location>
</feature>
<feature type="compositionally biased region" description="Basic and acidic residues" evidence="5">
    <location>
        <begin position="110"/>
        <end position="119"/>
    </location>
</feature>
<dbReference type="SUPFAM" id="SSF54928">
    <property type="entry name" value="RNA-binding domain, RBD"/>
    <property type="match status" value="1"/>
</dbReference>
<dbReference type="PROSITE" id="PS50102">
    <property type="entry name" value="RRM"/>
    <property type="match status" value="1"/>
</dbReference>
<dbReference type="SMART" id="SM00360">
    <property type="entry name" value="RRM"/>
    <property type="match status" value="2"/>
</dbReference>
<accession>A0A1J1GRR4</accession>
<feature type="domain" description="RRM" evidence="6">
    <location>
        <begin position="207"/>
        <end position="293"/>
    </location>
</feature>
<evidence type="ECO:0000313" key="7">
    <source>
        <dbReference type="EMBL" id="CRG94988.1"/>
    </source>
</evidence>
<dbReference type="Gene3D" id="3.30.70.330">
    <property type="match status" value="2"/>
</dbReference>
<evidence type="ECO:0000256" key="5">
    <source>
        <dbReference type="SAM" id="MobiDB-lite"/>
    </source>
</evidence>
<feature type="region of interest" description="Disordered" evidence="5">
    <location>
        <begin position="1"/>
        <end position="150"/>
    </location>
</feature>
<keyword evidence="3" id="KW-0508">mRNA splicing</keyword>
<feature type="compositionally biased region" description="Basic residues" evidence="5">
    <location>
        <begin position="64"/>
        <end position="73"/>
    </location>
</feature>
<sequence length="472" mass="55002">MESEESKKKEPKSISENNDKKRVYKNEEMKRYSKDKRSSSRTRRSRSNSHGIRRNSSDNYSKGKYIKKKRRKDKSSESSHSSSPMSSESSNDNYSSDEYRRKKRKKKRENRYERSEKSDKRKKKKKSSKLNPNLSTSHERSRSRERKRRKLQAECIKRAGGFKKLADMEGHETTNVFWDGFQWVAKTNQSNLFHLDPAVMNSTRKLRRLYFGNLPLHLGLSENAFQEIVWNEMKKRKYCNDENINPVLYVWFAKDKGNYGFVEFATVEETERALTMDGMLCKGVALKVSRPNDYSTNTVKQNQNLLLQNISKQNNNILNVMNPTNINNSYSKPPPPPGAPPLSLLKDTLESNLMNQGNFSTKYLRVLEIVSKESINEEDYTTILEDIKDGFHSQGIIINAILITPKYAQNTPFDIGDVIIEFENPTSVDNSIINMSNRKYEGRVIKMEKCDEHTYNTYVKPIIKDLYEKKLL</sequence>
<dbReference type="OrthoDB" id="10266058at2759"/>
<dbReference type="GeneID" id="39730913"/>
<dbReference type="InterPro" id="IPR012677">
    <property type="entry name" value="Nucleotide-bd_a/b_plait_sf"/>
</dbReference>
<dbReference type="GO" id="GO:0003723">
    <property type="term" value="F:RNA binding"/>
    <property type="evidence" value="ECO:0007669"/>
    <property type="project" value="UniProtKB-UniRule"/>
</dbReference>
<dbReference type="CDD" id="cd12232">
    <property type="entry name" value="RRM3_U2AF65"/>
    <property type="match status" value="1"/>
</dbReference>
<organism evidence="7 8">
    <name type="scientific">Plasmodium gallinaceum</name>
    <dbReference type="NCBI Taxonomy" id="5849"/>
    <lineage>
        <taxon>Eukaryota</taxon>
        <taxon>Sar</taxon>
        <taxon>Alveolata</taxon>
        <taxon>Apicomplexa</taxon>
        <taxon>Aconoidasida</taxon>
        <taxon>Haemosporida</taxon>
        <taxon>Plasmodiidae</taxon>
        <taxon>Plasmodium</taxon>
        <taxon>Plasmodium (Haemamoeba)</taxon>
    </lineage>
</organism>
<dbReference type="RefSeq" id="XP_028527801.1">
    <property type="nucleotide sequence ID" value="XM_028671117.1"/>
</dbReference>
<dbReference type="InterPro" id="IPR035979">
    <property type="entry name" value="RBD_domain_sf"/>
</dbReference>
<name>A0A1J1GRR4_PLAGA</name>
<dbReference type="VEuPathDB" id="PlasmoDB:PGAL8A_00238500"/>
<dbReference type="PANTHER" id="PTHR23139">
    <property type="entry name" value="RNA-BINDING PROTEIN"/>
    <property type="match status" value="1"/>
</dbReference>
<comment type="caution">
    <text evidence="7">The sequence shown here is derived from an EMBL/GenBank/DDBJ whole genome shotgun (WGS) entry which is preliminary data.</text>
</comment>
<gene>
    <name evidence="7" type="ORF">PGAL8A_00238500</name>
</gene>
<protein>
    <submittedName>
        <fullName evidence="7">RNA-binding protein, putative</fullName>
    </submittedName>
</protein>
<dbReference type="Proteomes" id="UP000220797">
    <property type="component" value="Unassembled WGS sequence"/>
</dbReference>